<dbReference type="SUPFAM" id="SSF46934">
    <property type="entry name" value="UBA-like"/>
    <property type="match status" value="1"/>
</dbReference>
<dbReference type="Pfam" id="PF14242">
    <property type="entry name" value="DUF4342"/>
    <property type="match status" value="1"/>
</dbReference>
<organism evidence="2 3">
    <name type="scientific">Crassaminicella thermophila</name>
    <dbReference type="NCBI Taxonomy" id="2599308"/>
    <lineage>
        <taxon>Bacteria</taxon>
        <taxon>Bacillati</taxon>
        <taxon>Bacillota</taxon>
        <taxon>Clostridia</taxon>
        <taxon>Eubacteriales</taxon>
        <taxon>Clostridiaceae</taxon>
        <taxon>Crassaminicella</taxon>
    </lineage>
</organism>
<dbReference type="CDD" id="cd14360">
    <property type="entry name" value="UBA_NAC_like_bac"/>
    <property type="match status" value="1"/>
</dbReference>
<protein>
    <submittedName>
        <fullName evidence="2">DUF4342 domain-containing protein</fullName>
    </submittedName>
</protein>
<evidence type="ECO:0000313" key="2">
    <source>
        <dbReference type="EMBL" id="QEK12351.1"/>
    </source>
</evidence>
<proteinExistence type="predicted"/>
<dbReference type="Proteomes" id="UP000324646">
    <property type="component" value="Chromosome"/>
</dbReference>
<dbReference type="EMBL" id="CP042243">
    <property type="protein sequence ID" value="QEK12351.1"/>
    <property type="molecule type" value="Genomic_DNA"/>
</dbReference>
<feature type="domain" description="DUF4342" evidence="1">
    <location>
        <begin position="47"/>
        <end position="121"/>
    </location>
</feature>
<dbReference type="OrthoDB" id="129626at2"/>
<accession>A0A5C0SDK9</accession>
<dbReference type="InterPro" id="IPR009060">
    <property type="entry name" value="UBA-like_sf"/>
</dbReference>
<keyword evidence="3" id="KW-1185">Reference proteome</keyword>
<reference evidence="2 3" key="1">
    <citation type="submission" date="2019-07" db="EMBL/GenBank/DDBJ databases">
        <title>Complete genome of Crassaminicella thermophila SY095.</title>
        <authorList>
            <person name="Li X."/>
        </authorList>
    </citation>
    <scope>NUCLEOTIDE SEQUENCE [LARGE SCALE GENOMIC DNA]</scope>
    <source>
        <strain evidence="2 3">SY095</strain>
    </source>
</reference>
<gene>
    <name evidence="2" type="ORF">FQB35_08160</name>
</gene>
<dbReference type="RefSeq" id="WP_148809506.1">
    <property type="nucleotide sequence ID" value="NZ_CP042243.1"/>
</dbReference>
<dbReference type="Gene3D" id="1.10.8.10">
    <property type="entry name" value="DNA helicase RuvA subunit, C-terminal domain"/>
    <property type="match status" value="1"/>
</dbReference>
<dbReference type="InterPro" id="IPR025642">
    <property type="entry name" value="DUF4342"/>
</dbReference>
<dbReference type="AlphaFoldDB" id="A0A5C0SDK9"/>
<evidence type="ECO:0000259" key="1">
    <source>
        <dbReference type="Pfam" id="PF14242"/>
    </source>
</evidence>
<dbReference type="KEGG" id="crs:FQB35_08160"/>
<name>A0A5C0SDK9_CRATE</name>
<sequence>MEISLEKVDQVRDRTGVSYKEAKEALESTNGNVIDAIIYIEEKQNMKWTDNISGMGNEVLDRLRDIVKKGNVTKIVLKRDGEVIMNIPVTAGALGAVLSPPAAMVGVLAALVTKCRIEIVKTDGEIVDINGMAEEALENMKNAAGDTLDNVKLKVNGYKSKANIDKEDEKVDLRKDEEE</sequence>
<evidence type="ECO:0000313" key="3">
    <source>
        <dbReference type="Proteomes" id="UP000324646"/>
    </source>
</evidence>